<gene>
    <name evidence="9" type="primary">ATG11</name>
    <name evidence="9" type="ORF">CR513_46220</name>
</gene>
<sequence length="1147" mass="129728">MSSSVTGSLVHQGQLLVHIAESGHSFELDCNENTLVEAVMRSIESVTGISLSDQLVLCLDMKLESHRPLSAYKLPSEDREVFIFNKARLQNNSPRPPPEQVDIPSLLEPPSPASSHDPHPLDDAPDPALKALPSYERQFRYHYQRGHAIYTSTMMKYEHCERLLREQMVQERAVEVAKGNLDQYHRMINQNYGDFMKRYTQQHRMHYDLLVNFEKNVEKLRSIKIHPNLQNANLKCLLDLAKEESLRKSVENCTSSHKQFENKVSQFKQTFGEVKRRAEELLSSRAYLPIKNLEQAIKEHQRYLNEQKIIMQSLSKDVNTVKKLVDDCLSSQLSSSLRPHDAVSALGPMYDVHDKNHLPKMQACDRAISKLLEYCKENKNEMNLFVHNYMQNITYVSYLIKDQKLQFPVFKEAMARQDGLFVELKSFHGIGPSYRACLAEIVRRKASMKLYMGMAGQMAERFAIKREAEVRRRDEFMRVQCIPKEVLASMGLYDAPTQCNVNIAPFDTGLLNIDISDVDRFAPDYLTGVTSKLEKQGSFKGSSPLSSDISHLAEAVDISADSIERYDSGDLLDGSELIEIAGTCKMEVENAKLKAELASKIAFICSLYPEAQYESLDDESVNNILKNAAEKTEEALHLKDEYIEHIQSMLKMKQMQCVSYEKRIQELEQKLSNQYVQGQKMSSVNDVADFPPVAGKTDNCKSEYVSAETHVPCIFNTEAMDEVSCISSSLDAKLGLFTEHTGKALDGVDENMLDSSGVQNPQLDSSMLEPHREEAQSADRDKKDKIIGQLGMSLTNSSTGENMPVSHDLVPCDSAVCQDLESKVNDDKVLELQSALTDKSNQLNETETKLKTVMEEVAVLRRELEASQKLLDESQMNCAHLENCLHEAREEAQTQKSSADRRASEYTKLRQSAIKTRSFFERLKTCVYSPGGVAGFADSLRNLSQSMANSADDRDDNDIAESRTCIRVLADKVGFLSRHREELHEKCTRMEAANKQLRKELEEKIEQVKTYYNKHQLEKQANKEKICFGCLEVHEKAAFVLTLAGHYEAITRNCSNYYLSDESVALFADHLPTRPNYIVGQIVHIERQIVKAPPPRPEHGRADKGTDWLTLNSGSTPNPYGLPVGCEYFLVTVAMLPDTTIHSSSPS</sequence>
<evidence type="ECO:0000259" key="7">
    <source>
        <dbReference type="Pfam" id="PF04108"/>
    </source>
</evidence>
<feature type="compositionally biased region" description="Polar residues" evidence="6">
    <location>
        <begin position="754"/>
        <end position="765"/>
    </location>
</feature>
<evidence type="ECO:0000256" key="2">
    <source>
        <dbReference type="ARBA" id="ARBA00022927"/>
    </source>
</evidence>
<feature type="compositionally biased region" description="Basic and acidic residues" evidence="6">
    <location>
        <begin position="769"/>
        <end position="785"/>
    </location>
</feature>
<dbReference type="GO" id="GO:0000045">
    <property type="term" value="P:autophagosome assembly"/>
    <property type="evidence" value="ECO:0007669"/>
    <property type="project" value="InterPro"/>
</dbReference>
<dbReference type="Pfam" id="PF04108">
    <property type="entry name" value="ATG17_like"/>
    <property type="match status" value="1"/>
</dbReference>
<dbReference type="AlphaFoldDB" id="A0A371F709"/>
<feature type="domain" description="Autophagy protein ATG17-like" evidence="7">
    <location>
        <begin position="146"/>
        <end position="478"/>
    </location>
</feature>
<feature type="coiled-coil region" evidence="5">
    <location>
        <begin position="829"/>
        <end position="891"/>
    </location>
</feature>
<dbReference type="InterPro" id="IPR045326">
    <property type="entry name" value="ATG17-like_dom"/>
</dbReference>
<evidence type="ECO:0000313" key="10">
    <source>
        <dbReference type="Proteomes" id="UP000257109"/>
    </source>
</evidence>
<comment type="caution">
    <text evidence="9">The sequence shown here is derived from an EMBL/GenBank/DDBJ whole genome shotgun (WGS) entry which is preliminary data.</text>
</comment>
<keyword evidence="2" id="KW-0653">Protein transport</keyword>
<protein>
    <submittedName>
        <fullName evidence="9">Autophagy-related protein 11</fullName>
    </submittedName>
</protein>
<dbReference type="GO" id="GO:0034045">
    <property type="term" value="C:phagophore assembly site membrane"/>
    <property type="evidence" value="ECO:0007669"/>
    <property type="project" value="TreeGrafter"/>
</dbReference>
<evidence type="ECO:0000256" key="4">
    <source>
        <dbReference type="ARBA" id="ARBA00023054"/>
    </source>
</evidence>
<dbReference type="OrthoDB" id="447953at2759"/>
<dbReference type="GO" id="GO:0000422">
    <property type="term" value="P:autophagy of mitochondrion"/>
    <property type="evidence" value="ECO:0007669"/>
    <property type="project" value="TreeGrafter"/>
</dbReference>
<keyword evidence="3" id="KW-0072">Autophagy</keyword>
<name>A0A371F709_MUCPR</name>
<keyword evidence="1" id="KW-0813">Transport</keyword>
<dbReference type="GO" id="GO:0034517">
    <property type="term" value="P:ribophagy"/>
    <property type="evidence" value="ECO:0007669"/>
    <property type="project" value="TreeGrafter"/>
</dbReference>
<reference evidence="9" key="1">
    <citation type="submission" date="2018-05" db="EMBL/GenBank/DDBJ databases">
        <title>Draft genome of Mucuna pruriens seed.</title>
        <authorList>
            <person name="Nnadi N.E."/>
            <person name="Vos R."/>
            <person name="Hasami M.H."/>
            <person name="Devisetty U.K."/>
            <person name="Aguiy J.C."/>
        </authorList>
    </citation>
    <scope>NUCLEOTIDE SEQUENCE [LARGE SCALE GENOMIC DNA]</scope>
    <source>
        <strain evidence="9">JCA_2017</strain>
    </source>
</reference>
<dbReference type="STRING" id="157652.A0A371F709"/>
<feature type="domain" description="Autophagy-related protein 11 C-terminal" evidence="8">
    <location>
        <begin position="982"/>
        <end position="1135"/>
    </location>
</feature>
<evidence type="ECO:0000256" key="6">
    <source>
        <dbReference type="SAM" id="MobiDB-lite"/>
    </source>
</evidence>
<feature type="coiled-coil region" evidence="5">
    <location>
        <begin position="650"/>
        <end position="677"/>
    </location>
</feature>
<dbReference type="InterPro" id="IPR040040">
    <property type="entry name" value="ATG11"/>
</dbReference>
<evidence type="ECO:0000256" key="1">
    <source>
        <dbReference type="ARBA" id="ARBA00022448"/>
    </source>
</evidence>
<dbReference type="GO" id="GO:0061709">
    <property type="term" value="P:reticulophagy"/>
    <property type="evidence" value="ECO:0007669"/>
    <property type="project" value="TreeGrafter"/>
</dbReference>
<dbReference type="SUPFAM" id="SSF54236">
    <property type="entry name" value="Ubiquitin-like"/>
    <property type="match status" value="1"/>
</dbReference>
<proteinExistence type="predicted"/>
<dbReference type="GO" id="GO:1990316">
    <property type="term" value="C:Atg1/ULK1 kinase complex"/>
    <property type="evidence" value="ECO:0007669"/>
    <property type="project" value="TreeGrafter"/>
</dbReference>
<evidence type="ECO:0000256" key="5">
    <source>
        <dbReference type="SAM" id="Coils"/>
    </source>
</evidence>
<keyword evidence="4 5" id="KW-0175">Coiled coil</keyword>
<dbReference type="GO" id="GO:0034727">
    <property type="term" value="P:piecemeal microautophagy of the nucleus"/>
    <property type="evidence" value="ECO:0007669"/>
    <property type="project" value="TreeGrafter"/>
</dbReference>
<evidence type="ECO:0000259" key="8">
    <source>
        <dbReference type="Pfam" id="PF10377"/>
    </source>
</evidence>
<evidence type="ECO:0000256" key="3">
    <source>
        <dbReference type="ARBA" id="ARBA00023006"/>
    </source>
</evidence>
<feature type="region of interest" description="Disordered" evidence="6">
    <location>
        <begin position="754"/>
        <end position="785"/>
    </location>
</feature>
<dbReference type="GO" id="GO:0019901">
    <property type="term" value="F:protein kinase binding"/>
    <property type="evidence" value="ECO:0007669"/>
    <property type="project" value="TreeGrafter"/>
</dbReference>
<dbReference type="PANTHER" id="PTHR13222">
    <property type="entry name" value="RB1-INDUCIBLE COILED-COIL"/>
    <property type="match status" value="1"/>
</dbReference>
<dbReference type="Proteomes" id="UP000257109">
    <property type="component" value="Unassembled WGS sequence"/>
</dbReference>
<dbReference type="GO" id="GO:0060090">
    <property type="term" value="F:molecular adaptor activity"/>
    <property type="evidence" value="ECO:0007669"/>
    <property type="project" value="TreeGrafter"/>
</dbReference>
<dbReference type="Pfam" id="PF10377">
    <property type="entry name" value="ATG11"/>
    <property type="match status" value="1"/>
</dbReference>
<keyword evidence="10" id="KW-1185">Reference proteome</keyword>
<accession>A0A371F709</accession>
<dbReference type="InterPro" id="IPR019460">
    <property type="entry name" value="Atg11_C"/>
</dbReference>
<evidence type="ECO:0000313" key="9">
    <source>
        <dbReference type="EMBL" id="RDX74074.1"/>
    </source>
</evidence>
<dbReference type="GO" id="GO:0015031">
    <property type="term" value="P:protein transport"/>
    <property type="evidence" value="ECO:0007669"/>
    <property type="project" value="UniProtKB-KW"/>
</dbReference>
<feature type="region of interest" description="Disordered" evidence="6">
    <location>
        <begin position="88"/>
        <end position="129"/>
    </location>
</feature>
<feature type="coiled-coil region" evidence="5">
    <location>
        <begin position="976"/>
        <end position="1018"/>
    </location>
</feature>
<organism evidence="9 10">
    <name type="scientific">Mucuna pruriens</name>
    <name type="common">Velvet bean</name>
    <name type="synonym">Dolichos pruriens</name>
    <dbReference type="NCBI Taxonomy" id="157652"/>
    <lineage>
        <taxon>Eukaryota</taxon>
        <taxon>Viridiplantae</taxon>
        <taxon>Streptophyta</taxon>
        <taxon>Embryophyta</taxon>
        <taxon>Tracheophyta</taxon>
        <taxon>Spermatophyta</taxon>
        <taxon>Magnoliopsida</taxon>
        <taxon>eudicotyledons</taxon>
        <taxon>Gunneridae</taxon>
        <taxon>Pentapetalae</taxon>
        <taxon>rosids</taxon>
        <taxon>fabids</taxon>
        <taxon>Fabales</taxon>
        <taxon>Fabaceae</taxon>
        <taxon>Papilionoideae</taxon>
        <taxon>50 kb inversion clade</taxon>
        <taxon>NPAAA clade</taxon>
        <taxon>indigoferoid/millettioid clade</taxon>
        <taxon>Phaseoleae</taxon>
        <taxon>Mucuna</taxon>
    </lineage>
</organism>
<dbReference type="EMBL" id="QJKJ01010304">
    <property type="protein sequence ID" value="RDX74074.1"/>
    <property type="molecule type" value="Genomic_DNA"/>
</dbReference>
<dbReference type="InterPro" id="IPR029071">
    <property type="entry name" value="Ubiquitin-like_domsf"/>
</dbReference>
<dbReference type="PANTHER" id="PTHR13222:SF1">
    <property type="entry name" value="RB1-INDUCIBLE COILED-COIL PROTEIN 1"/>
    <property type="match status" value="1"/>
</dbReference>